<proteinExistence type="inferred from homology"/>
<feature type="domain" description="2Fe-2S ferredoxin-type" evidence="7">
    <location>
        <begin position="2"/>
        <end position="106"/>
    </location>
</feature>
<dbReference type="PROSITE" id="PS51085">
    <property type="entry name" value="2FE2S_FER_2"/>
    <property type="match status" value="1"/>
</dbReference>
<evidence type="ECO:0000313" key="9">
    <source>
        <dbReference type="Proteomes" id="UP001595528"/>
    </source>
</evidence>
<evidence type="ECO:0000256" key="5">
    <source>
        <dbReference type="ARBA" id="ARBA00023014"/>
    </source>
</evidence>
<protein>
    <submittedName>
        <fullName evidence="8">2Fe-2S iron-sulfur cluster-binding protein</fullName>
    </submittedName>
</protein>
<dbReference type="Pfam" id="PF00111">
    <property type="entry name" value="Fer2"/>
    <property type="match status" value="1"/>
</dbReference>
<organism evidence="8 9">
    <name type="scientific">Marinibaculum pumilum</name>
    <dbReference type="NCBI Taxonomy" id="1766165"/>
    <lineage>
        <taxon>Bacteria</taxon>
        <taxon>Pseudomonadati</taxon>
        <taxon>Pseudomonadota</taxon>
        <taxon>Alphaproteobacteria</taxon>
        <taxon>Rhodospirillales</taxon>
        <taxon>Rhodospirillaceae</taxon>
        <taxon>Marinibaculum</taxon>
    </lineage>
</organism>
<dbReference type="InterPro" id="IPR001055">
    <property type="entry name" value="Adrenodoxin-like"/>
</dbReference>
<dbReference type="PRINTS" id="PR00355">
    <property type="entry name" value="ADRENODOXIN"/>
</dbReference>
<dbReference type="InterPro" id="IPR018298">
    <property type="entry name" value="Adrenodoxin_Fe-S_BS"/>
</dbReference>
<name>A0ABV7KTV8_9PROT</name>
<dbReference type="SUPFAM" id="SSF54292">
    <property type="entry name" value="2Fe-2S ferredoxin-like"/>
    <property type="match status" value="1"/>
</dbReference>
<gene>
    <name evidence="8" type="ORF">ACFOGJ_00610</name>
</gene>
<dbReference type="Proteomes" id="UP001595528">
    <property type="component" value="Unassembled WGS sequence"/>
</dbReference>
<sequence length="107" mass="11547">MVKVVYVADDGTRNEVDAQPGISLMQTAITQGIDGIVGECGGSAMCATCHVYVDPDWIDRLPPRSDVEEEMLECTVSARKDNSRLSCQITAGPEIDGIVVHMPPEQI</sequence>
<keyword evidence="9" id="KW-1185">Reference proteome</keyword>
<keyword evidence="4" id="KW-0408">Iron</keyword>
<reference evidence="9" key="1">
    <citation type="journal article" date="2019" name="Int. J. Syst. Evol. Microbiol.">
        <title>The Global Catalogue of Microorganisms (GCM) 10K type strain sequencing project: providing services to taxonomists for standard genome sequencing and annotation.</title>
        <authorList>
            <consortium name="The Broad Institute Genomics Platform"/>
            <consortium name="The Broad Institute Genome Sequencing Center for Infectious Disease"/>
            <person name="Wu L."/>
            <person name="Ma J."/>
        </authorList>
    </citation>
    <scope>NUCLEOTIDE SEQUENCE [LARGE SCALE GENOMIC DNA]</scope>
    <source>
        <strain evidence="9">KCTC 42964</strain>
    </source>
</reference>
<keyword evidence="3" id="KW-0479">Metal-binding</keyword>
<comment type="cofactor">
    <cofactor evidence="6">
        <name>[2Fe-2S] cluster</name>
        <dbReference type="ChEBI" id="CHEBI:190135"/>
    </cofactor>
</comment>
<evidence type="ECO:0000256" key="3">
    <source>
        <dbReference type="ARBA" id="ARBA00022723"/>
    </source>
</evidence>
<dbReference type="PANTHER" id="PTHR23426:SF65">
    <property type="entry name" value="FERREDOXIN-2, MITOCHONDRIAL"/>
    <property type="match status" value="1"/>
</dbReference>
<dbReference type="PROSITE" id="PS00814">
    <property type="entry name" value="ADX"/>
    <property type="match status" value="1"/>
</dbReference>
<comment type="similarity">
    <text evidence="1">Belongs to the adrenodoxin/putidaredoxin family.</text>
</comment>
<evidence type="ECO:0000256" key="6">
    <source>
        <dbReference type="ARBA" id="ARBA00034078"/>
    </source>
</evidence>
<evidence type="ECO:0000313" key="8">
    <source>
        <dbReference type="EMBL" id="MFC3225710.1"/>
    </source>
</evidence>
<dbReference type="PANTHER" id="PTHR23426">
    <property type="entry name" value="FERREDOXIN/ADRENODOXIN"/>
    <property type="match status" value="1"/>
</dbReference>
<dbReference type="InterPro" id="IPR012675">
    <property type="entry name" value="Beta-grasp_dom_sf"/>
</dbReference>
<dbReference type="InterPro" id="IPR001041">
    <property type="entry name" value="2Fe-2S_ferredoxin-type"/>
</dbReference>
<accession>A0ABV7KTV8</accession>
<evidence type="ECO:0000256" key="4">
    <source>
        <dbReference type="ARBA" id="ARBA00023004"/>
    </source>
</evidence>
<dbReference type="CDD" id="cd00207">
    <property type="entry name" value="fer2"/>
    <property type="match status" value="1"/>
</dbReference>
<dbReference type="RefSeq" id="WP_379897443.1">
    <property type="nucleotide sequence ID" value="NZ_JBHRTR010000004.1"/>
</dbReference>
<keyword evidence="2" id="KW-0001">2Fe-2S</keyword>
<keyword evidence="5" id="KW-0411">Iron-sulfur</keyword>
<dbReference type="InterPro" id="IPR036010">
    <property type="entry name" value="2Fe-2S_ferredoxin-like_sf"/>
</dbReference>
<evidence type="ECO:0000256" key="2">
    <source>
        <dbReference type="ARBA" id="ARBA00022714"/>
    </source>
</evidence>
<evidence type="ECO:0000256" key="1">
    <source>
        <dbReference type="ARBA" id="ARBA00010914"/>
    </source>
</evidence>
<evidence type="ECO:0000259" key="7">
    <source>
        <dbReference type="PROSITE" id="PS51085"/>
    </source>
</evidence>
<dbReference type="Gene3D" id="3.10.20.30">
    <property type="match status" value="1"/>
</dbReference>
<comment type="caution">
    <text evidence="8">The sequence shown here is derived from an EMBL/GenBank/DDBJ whole genome shotgun (WGS) entry which is preliminary data.</text>
</comment>
<dbReference type="EMBL" id="JBHRTR010000004">
    <property type="protein sequence ID" value="MFC3225710.1"/>
    <property type="molecule type" value="Genomic_DNA"/>
</dbReference>